<proteinExistence type="predicted"/>
<dbReference type="VEuPathDB" id="VectorBase:AATE007550"/>
<protein>
    <submittedName>
        <fullName evidence="1">Uncharacterized protein</fullName>
    </submittedName>
</protein>
<name>A0A182IXT0_ANOAO</name>
<evidence type="ECO:0000313" key="1">
    <source>
        <dbReference type="EnsemblMetazoa" id="AATE007550-PA.1"/>
    </source>
</evidence>
<dbReference type="AlphaFoldDB" id="A0A182IXT0"/>
<sequence length="129" mass="13734">MVCVDVSSLEHPSNLIYDQTIALWPAAAVAVALPTTNPKLIPVGPVEPIPPPLSLLFPPGEMVFLRLDELDPPWEDFLLLPLLLLPLLLLWTYSLPELGIAPPALAPGSMITLPPAPAGRSLEPPVVGS</sequence>
<accession>A0A182IXT0</accession>
<organism evidence="1">
    <name type="scientific">Anopheles atroparvus</name>
    <name type="common">European mosquito</name>
    <dbReference type="NCBI Taxonomy" id="41427"/>
    <lineage>
        <taxon>Eukaryota</taxon>
        <taxon>Metazoa</taxon>
        <taxon>Ecdysozoa</taxon>
        <taxon>Arthropoda</taxon>
        <taxon>Hexapoda</taxon>
        <taxon>Insecta</taxon>
        <taxon>Pterygota</taxon>
        <taxon>Neoptera</taxon>
        <taxon>Endopterygota</taxon>
        <taxon>Diptera</taxon>
        <taxon>Nematocera</taxon>
        <taxon>Culicoidea</taxon>
        <taxon>Culicidae</taxon>
        <taxon>Anophelinae</taxon>
        <taxon>Anopheles</taxon>
    </lineage>
</organism>
<reference evidence="1" key="1">
    <citation type="submission" date="2022-08" db="UniProtKB">
        <authorList>
            <consortium name="EnsemblMetazoa"/>
        </authorList>
    </citation>
    <scope>IDENTIFICATION</scope>
    <source>
        <strain evidence="1">EBRO</strain>
    </source>
</reference>
<dbReference type="EnsemblMetazoa" id="AATE007550-RA">
    <property type="protein sequence ID" value="AATE007550-PA.1"/>
    <property type="gene ID" value="AATE007550"/>
</dbReference>